<gene>
    <name evidence="1" type="ORF">CCMP2556_LOCUS23322</name>
</gene>
<comment type="caution">
    <text evidence="1">The sequence shown here is derived from an EMBL/GenBank/DDBJ whole genome shotgun (WGS) entry which is preliminary data.</text>
</comment>
<reference evidence="1 2" key="1">
    <citation type="submission" date="2024-02" db="EMBL/GenBank/DDBJ databases">
        <authorList>
            <person name="Chen Y."/>
            <person name="Shah S."/>
            <person name="Dougan E. K."/>
            <person name="Thang M."/>
            <person name="Chan C."/>
        </authorList>
    </citation>
    <scope>NUCLEOTIDE SEQUENCE [LARGE SCALE GENOMIC DNA]</scope>
</reference>
<name>A0ABP0LYG5_9DINO</name>
<dbReference type="EMBL" id="CAXAMN010014780">
    <property type="protein sequence ID" value="CAK9044276.1"/>
    <property type="molecule type" value="Genomic_DNA"/>
</dbReference>
<dbReference type="Proteomes" id="UP001642484">
    <property type="component" value="Unassembled WGS sequence"/>
</dbReference>
<keyword evidence="2" id="KW-1185">Reference proteome</keyword>
<organism evidence="1 2">
    <name type="scientific">Durusdinium trenchii</name>
    <dbReference type="NCBI Taxonomy" id="1381693"/>
    <lineage>
        <taxon>Eukaryota</taxon>
        <taxon>Sar</taxon>
        <taxon>Alveolata</taxon>
        <taxon>Dinophyceae</taxon>
        <taxon>Suessiales</taxon>
        <taxon>Symbiodiniaceae</taxon>
        <taxon>Durusdinium</taxon>
    </lineage>
</organism>
<dbReference type="Pfam" id="PF18143">
    <property type="entry name" value="HAD_SAK_2"/>
    <property type="match status" value="1"/>
</dbReference>
<proteinExistence type="predicted"/>
<accession>A0ABP0LYG5</accession>
<protein>
    <submittedName>
        <fullName evidence="1">Uncharacterized protein</fullName>
    </submittedName>
</protein>
<evidence type="ECO:0000313" key="2">
    <source>
        <dbReference type="Proteomes" id="UP001642484"/>
    </source>
</evidence>
<sequence length="257" mass="28516">MARSGSALMAATPTPVVDPEAYPFRNLIFQDVDGVLTRGDQVDLDPTLVRRLSQVVRDHDAGVVLTTQRRKTMRALNHVLRGLSAGKLAPGRILGVTPSLCGSSDCRVEEIRSWLAANKDLAHANWVAVDDKDLTAQDPEFLRGHFLRTDFAEGLTQAKTDELSSMLVKAARASSKAAFRDWQRRHAAVVAAQAVEEAAHESARPRGSYREELQRQAWSHEEQERSIRRAQAAEESSQEPSESVQALRALQRGREFL</sequence>
<evidence type="ECO:0000313" key="1">
    <source>
        <dbReference type="EMBL" id="CAK9044276.1"/>
    </source>
</evidence>